<dbReference type="AlphaFoldDB" id="A0A1D3D625"/>
<protein>
    <submittedName>
        <fullName evidence="2">Uncharacterized protein</fullName>
    </submittedName>
</protein>
<keyword evidence="3" id="KW-1185">Reference proteome</keyword>
<dbReference type="VEuPathDB" id="ToxoDB:cyc_07329"/>
<name>A0A1D3D625_9EIME</name>
<sequence>MFGWGKRRSSAGAPPAAGPPVPPSEIDMSFMAELKGAAEQSLRRTQDECRRLAGDFMDAISARADLLGRFKHMWPDPDTQQSVLLVLAADVPRRLSPLDDEMQETLGAAELLGPCVPWLGFVQKENGFACIKLKLPETLEPWVTFTNRLVVYLFAELNAYTGPDSFNECCGADSRRPLRMRCSNPL</sequence>
<dbReference type="InParanoid" id="A0A1D3D625"/>
<proteinExistence type="predicted"/>
<dbReference type="VEuPathDB" id="ToxoDB:LOC34623320"/>
<dbReference type="Proteomes" id="UP000095192">
    <property type="component" value="Unassembled WGS sequence"/>
</dbReference>
<feature type="region of interest" description="Disordered" evidence="1">
    <location>
        <begin position="1"/>
        <end position="24"/>
    </location>
</feature>
<evidence type="ECO:0000313" key="3">
    <source>
        <dbReference type="Proteomes" id="UP000095192"/>
    </source>
</evidence>
<comment type="caution">
    <text evidence="2">The sequence shown here is derived from an EMBL/GenBank/DDBJ whole genome shotgun (WGS) entry which is preliminary data.</text>
</comment>
<reference evidence="2 3" key="1">
    <citation type="journal article" date="2016" name="BMC Genomics">
        <title>Comparative genomics reveals Cyclospora cayetanensis possesses coccidia-like metabolism and invasion components but unique surface antigens.</title>
        <authorList>
            <person name="Liu S."/>
            <person name="Wang L."/>
            <person name="Zheng H."/>
            <person name="Xu Z."/>
            <person name="Roellig D.M."/>
            <person name="Li N."/>
            <person name="Frace M.A."/>
            <person name="Tang K."/>
            <person name="Arrowood M.J."/>
            <person name="Moss D.M."/>
            <person name="Zhang L."/>
            <person name="Feng Y."/>
            <person name="Xiao L."/>
        </authorList>
    </citation>
    <scope>NUCLEOTIDE SEQUENCE [LARGE SCALE GENOMIC DNA]</scope>
    <source>
        <strain evidence="2 3">CHN_HEN01</strain>
    </source>
</reference>
<gene>
    <name evidence="2" type="ORF">cyc_07329</name>
</gene>
<evidence type="ECO:0000313" key="2">
    <source>
        <dbReference type="EMBL" id="OEH78899.1"/>
    </source>
</evidence>
<organism evidence="2 3">
    <name type="scientific">Cyclospora cayetanensis</name>
    <dbReference type="NCBI Taxonomy" id="88456"/>
    <lineage>
        <taxon>Eukaryota</taxon>
        <taxon>Sar</taxon>
        <taxon>Alveolata</taxon>
        <taxon>Apicomplexa</taxon>
        <taxon>Conoidasida</taxon>
        <taxon>Coccidia</taxon>
        <taxon>Eucoccidiorida</taxon>
        <taxon>Eimeriorina</taxon>
        <taxon>Eimeriidae</taxon>
        <taxon>Cyclospora</taxon>
    </lineage>
</organism>
<accession>A0A1D3D625</accession>
<dbReference type="EMBL" id="JROU02000582">
    <property type="protein sequence ID" value="OEH78899.1"/>
    <property type="molecule type" value="Genomic_DNA"/>
</dbReference>
<evidence type="ECO:0000256" key="1">
    <source>
        <dbReference type="SAM" id="MobiDB-lite"/>
    </source>
</evidence>